<dbReference type="InterPro" id="IPR036388">
    <property type="entry name" value="WH-like_DNA-bd_sf"/>
</dbReference>
<sequence length="148" mass="16613">MDEPKGARNRSFELFHSILWTQRKAAEEWLRARGLTHEQAMVIGYLEQRPGAIQRDIAEMSRTTAANISLMLKVLERRGLVERHIEAGNERSKRVYATPSGIELIAGLNATLAEVDEVIFAPLTDAEKDTLEALLNKINARLPQPAQP</sequence>
<keyword evidence="1" id="KW-0805">Transcription regulation</keyword>
<keyword evidence="3" id="KW-0804">Transcription</keyword>
<comment type="caution">
    <text evidence="5">The sequence shown here is derived from an EMBL/GenBank/DDBJ whole genome shotgun (WGS) entry which is preliminary data.</text>
</comment>
<dbReference type="Proteomes" id="UP000621510">
    <property type="component" value="Unassembled WGS sequence"/>
</dbReference>
<evidence type="ECO:0000256" key="1">
    <source>
        <dbReference type="ARBA" id="ARBA00023015"/>
    </source>
</evidence>
<gene>
    <name evidence="5" type="ORF">JK364_46780</name>
</gene>
<evidence type="ECO:0000256" key="2">
    <source>
        <dbReference type="ARBA" id="ARBA00023125"/>
    </source>
</evidence>
<organism evidence="5 6">
    <name type="scientific">Streptomyces endocoffeicus</name>
    <dbReference type="NCBI Taxonomy" id="2898945"/>
    <lineage>
        <taxon>Bacteria</taxon>
        <taxon>Bacillati</taxon>
        <taxon>Actinomycetota</taxon>
        <taxon>Actinomycetes</taxon>
        <taxon>Kitasatosporales</taxon>
        <taxon>Streptomycetaceae</taxon>
        <taxon>Streptomyces</taxon>
    </lineage>
</organism>
<name>A0ABS1Q514_9ACTN</name>
<dbReference type="Gene3D" id="1.10.10.10">
    <property type="entry name" value="Winged helix-like DNA-binding domain superfamily/Winged helix DNA-binding domain"/>
    <property type="match status" value="1"/>
</dbReference>
<reference evidence="5 6" key="1">
    <citation type="submission" date="2021-01" db="EMBL/GenBank/DDBJ databases">
        <title>WGS of actinomycetes isolated from Thailand.</title>
        <authorList>
            <person name="Thawai C."/>
        </authorList>
    </citation>
    <scope>NUCLEOTIDE SEQUENCE [LARGE SCALE GENOMIC DNA]</scope>
    <source>
        <strain evidence="5 6">CA3R110</strain>
    </source>
</reference>
<dbReference type="EMBL" id="JAERRG010000036">
    <property type="protein sequence ID" value="MBL1119764.1"/>
    <property type="molecule type" value="Genomic_DNA"/>
</dbReference>
<dbReference type="RefSeq" id="WP_201857540.1">
    <property type="nucleotide sequence ID" value="NZ_JAERRG010000036.1"/>
</dbReference>
<dbReference type="PRINTS" id="PR00598">
    <property type="entry name" value="HTHMARR"/>
</dbReference>
<dbReference type="PANTHER" id="PTHR42756">
    <property type="entry name" value="TRANSCRIPTIONAL REGULATOR, MARR"/>
    <property type="match status" value="1"/>
</dbReference>
<dbReference type="PROSITE" id="PS50995">
    <property type="entry name" value="HTH_MARR_2"/>
    <property type="match status" value="1"/>
</dbReference>
<dbReference type="PANTHER" id="PTHR42756:SF1">
    <property type="entry name" value="TRANSCRIPTIONAL REPRESSOR OF EMRAB OPERON"/>
    <property type="match status" value="1"/>
</dbReference>
<dbReference type="InterPro" id="IPR000835">
    <property type="entry name" value="HTH_MarR-typ"/>
</dbReference>
<keyword evidence="2" id="KW-0238">DNA-binding</keyword>
<accession>A0ABS1Q514</accession>
<evidence type="ECO:0000256" key="3">
    <source>
        <dbReference type="ARBA" id="ARBA00023163"/>
    </source>
</evidence>
<dbReference type="Pfam" id="PF12802">
    <property type="entry name" value="MarR_2"/>
    <property type="match status" value="1"/>
</dbReference>
<evidence type="ECO:0000313" key="5">
    <source>
        <dbReference type="EMBL" id="MBL1119764.1"/>
    </source>
</evidence>
<dbReference type="InterPro" id="IPR036390">
    <property type="entry name" value="WH_DNA-bd_sf"/>
</dbReference>
<proteinExistence type="predicted"/>
<dbReference type="SUPFAM" id="SSF46785">
    <property type="entry name" value="Winged helix' DNA-binding domain"/>
    <property type="match status" value="1"/>
</dbReference>
<keyword evidence="6" id="KW-1185">Reference proteome</keyword>
<dbReference type="SMART" id="SM00347">
    <property type="entry name" value="HTH_MARR"/>
    <property type="match status" value="1"/>
</dbReference>
<protein>
    <submittedName>
        <fullName evidence="5">MarR family transcriptional regulator</fullName>
    </submittedName>
</protein>
<evidence type="ECO:0000259" key="4">
    <source>
        <dbReference type="PROSITE" id="PS50995"/>
    </source>
</evidence>
<feature type="domain" description="HTH marR-type" evidence="4">
    <location>
        <begin position="11"/>
        <end position="140"/>
    </location>
</feature>
<evidence type="ECO:0000313" key="6">
    <source>
        <dbReference type="Proteomes" id="UP000621510"/>
    </source>
</evidence>